<gene>
    <name evidence="1" type="ORF">SXDG_00199</name>
</gene>
<protein>
    <submittedName>
        <fullName evidence="1">Uncharacterized protein</fullName>
    </submittedName>
</protein>
<reference evidence="1 2" key="1">
    <citation type="journal article" date="2012" name="Proc. Natl. Acad. Sci. U.S.A.">
        <title>Rapid diversification of coevolving marine Synechococcus and a virus.</title>
        <authorList>
            <person name="Marston M.F."/>
            <person name="Pierciey F.J.Jr."/>
            <person name="Shepard A."/>
            <person name="Gearin G."/>
            <person name="Qi J."/>
            <person name="Yandava C."/>
            <person name="Schuster S.C."/>
            <person name="Henn M.R."/>
            <person name="Martiny J.B."/>
        </authorList>
    </citation>
    <scope>NUCLEOTIDE SEQUENCE [LARGE SCALE GENOMIC DNA]</scope>
    <source>
        <strain evidence="1">S-RIM8 A.HR1</strain>
    </source>
</reference>
<dbReference type="KEGG" id="vg:14697009"/>
<dbReference type="GeneID" id="14697009"/>
<dbReference type="EMBL" id="JF974288">
    <property type="protein sequence ID" value="AFB17639.1"/>
    <property type="molecule type" value="Genomic_DNA"/>
</dbReference>
<dbReference type="Proteomes" id="UP000007566">
    <property type="component" value="Segment"/>
</dbReference>
<accession>H6BIA5</accession>
<evidence type="ECO:0000313" key="2">
    <source>
        <dbReference type="Proteomes" id="UP000007566"/>
    </source>
</evidence>
<name>H6BIA5_9CAUD</name>
<evidence type="ECO:0000313" key="1">
    <source>
        <dbReference type="EMBL" id="AFB17639.1"/>
    </source>
</evidence>
<sequence>MLLMTLFIIGHMEIGNGMCRTDMMIDKEPVSMEYPCEYYSELRDIDDRIKLLEQ</sequence>
<organism evidence="1 2">
    <name type="scientific">Synechococcus phage S-RIM8 A.HR1</name>
    <dbReference type="NCBI Taxonomy" id="869724"/>
    <lineage>
        <taxon>Viruses</taxon>
        <taxon>Duplodnaviria</taxon>
        <taxon>Heunggongvirae</taxon>
        <taxon>Uroviricota</taxon>
        <taxon>Caudoviricetes</taxon>
        <taxon>Pantevenvirales</taxon>
        <taxon>Kyanoviridae</taxon>
        <taxon>Neptunevirus</taxon>
        <taxon>Neptunevirus srim18</taxon>
    </lineage>
</organism>
<dbReference type="RefSeq" id="YP_007518233.1">
    <property type="nucleotide sequence ID" value="NC_020486.1"/>
</dbReference>
<proteinExistence type="predicted"/>